<proteinExistence type="predicted"/>
<evidence type="ECO:0000313" key="2">
    <source>
        <dbReference type="EMBL" id="KAK8589464.1"/>
    </source>
</evidence>
<accession>A0ABR2FYW8</accession>
<gene>
    <name evidence="2" type="ORF">V6N12_023860</name>
</gene>
<feature type="compositionally biased region" description="Basic and acidic residues" evidence="1">
    <location>
        <begin position="98"/>
        <end position="112"/>
    </location>
</feature>
<keyword evidence="3" id="KW-1185">Reference proteome</keyword>
<comment type="caution">
    <text evidence="2">The sequence shown here is derived from an EMBL/GenBank/DDBJ whole genome shotgun (WGS) entry which is preliminary data.</text>
</comment>
<sequence length="134" mass="14562">MVKCTESNFGVVGKDNFVVTGDLINSKVPIIPVILGDVGPNVKAILTRFATAPLEIVAQGHVSASPVGKSTELEDPNLQEFPPLQASNQIKEKRKVKGKGENKSFDSSKNKFDMLSDLENEVPLEMIRKPRATS</sequence>
<dbReference type="EMBL" id="JBBPBM010000004">
    <property type="protein sequence ID" value="KAK8589464.1"/>
    <property type="molecule type" value="Genomic_DNA"/>
</dbReference>
<evidence type="ECO:0000313" key="3">
    <source>
        <dbReference type="Proteomes" id="UP001472677"/>
    </source>
</evidence>
<feature type="region of interest" description="Disordered" evidence="1">
    <location>
        <begin position="66"/>
        <end position="112"/>
    </location>
</feature>
<organism evidence="2 3">
    <name type="scientific">Hibiscus sabdariffa</name>
    <name type="common">roselle</name>
    <dbReference type="NCBI Taxonomy" id="183260"/>
    <lineage>
        <taxon>Eukaryota</taxon>
        <taxon>Viridiplantae</taxon>
        <taxon>Streptophyta</taxon>
        <taxon>Embryophyta</taxon>
        <taxon>Tracheophyta</taxon>
        <taxon>Spermatophyta</taxon>
        <taxon>Magnoliopsida</taxon>
        <taxon>eudicotyledons</taxon>
        <taxon>Gunneridae</taxon>
        <taxon>Pentapetalae</taxon>
        <taxon>rosids</taxon>
        <taxon>malvids</taxon>
        <taxon>Malvales</taxon>
        <taxon>Malvaceae</taxon>
        <taxon>Malvoideae</taxon>
        <taxon>Hibiscus</taxon>
    </lineage>
</organism>
<reference evidence="2 3" key="1">
    <citation type="journal article" date="2024" name="G3 (Bethesda)">
        <title>Genome assembly of Hibiscus sabdariffa L. provides insights into metabolisms of medicinal natural products.</title>
        <authorList>
            <person name="Kim T."/>
        </authorList>
    </citation>
    <scope>NUCLEOTIDE SEQUENCE [LARGE SCALE GENOMIC DNA]</scope>
    <source>
        <strain evidence="2">TK-2024</strain>
        <tissue evidence="2">Old leaves</tissue>
    </source>
</reference>
<name>A0ABR2FYW8_9ROSI</name>
<evidence type="ECO:0000256" key="1">
    <source>
        <dbReference type="SAM" id="MobiDB-lite"/>
    </source>
</evidence>
<protein>
    <submittedName>
        <fullName evidence="2">Uncharacterized protein</fullName>
    </submittedName>
</protein>
<dbReference type="Proteomes" id="UP001472677">
    <property type="component" value="Unassembled WGS sequence"/>
</dbReference>